<evidence type="ECO:0000256" key="2">
    <source>
        <dbReference type="ARBA" id="ARBA00022857"/>
    </source>
</evidence>
<name>A0AAN9YV27_9PEZI</name>
<dbReference type="Pfam" id="PF05368">
    <property type="entry name" value="NmrA"/>
    <property type="match status" value="1"/>
</dbReference>
<keyword evidence="3" id="KW-0560">Oxidoreductase</keyword>
<dbReference type="InterPro" id="IPR036291">
    <property type="entry name" value="NAD(P)-bd_dom_sf"/>
</dbReference>
<evidence type="ECO:0000256" key="1">
    <source>
        <dbReference type="ARBA" id="ARBA00005725"/>
    </source>
</evidence>
<organism evidence="5 6">
    <name type="scientific">Diatrype stigma</name>
    <dbReference type="NCBI Taxonomy" id="117547"/>
    <lineage>
        <taxon>Eukaryota</taxon>
        <taxon>Fungi</taxon>
        <taxon>Dikarya</taxon>
        <taxon>Ascomycota</taxon>
        <taxon>Pezizomycotina</taxon>
        <taxon>Sordariomycetes</taxon>
        <taxon>Xylariomycetidae</taxon>
        <taxon>Xylariales</taxon>
        <taxon>Diatrypaceae</taxon>
        <taxon>Diatrype</taxon>
    </lineage>
</organism>
<dbReference type="EMBL" id="JAKJXP020000016">
    <property type="protein sequence ID" value="KAK7755000.1"/>
    <property type="molecule type" value="Genomic_DNA"/>
</dbReference>
<dbReference type="AlphaFoldDB" id="A0AAN9YV27"/>
<dbReference type="PANTHER" id="PTHR47706">
    <property type="entry name" value="NMRA-LIKE FAMILY PROTEIN"/>
    <property type="match status" value="1"/>
</dbReference>
<keyword evidence="6" id="KW-1185">Reference proteome</keyword>
<sequence>MVKVAIAAATSQLAREIIDRLVETKKHEVIALVRKVIIEPPTPTEYINIDSENTQDPSKYESLPGLTWTQVDYEDKADLVRKFQGVETVLCFFPVHLDPGNATQKRLIDAAIEAGVKRFAPSEWSAGVKLASSLDAIPWYGGKVEVIEYTRFQVGAFMDYFSHPHNTTKYIQTLPFTFDFENQQATVVEGTLDDVVVWTTVNDIANVAVRAIEYEGEWPAVGGISGSRVTNGQMLKLGEAIGRPFTVRWLKKADLEAEKRDSSGMGDFDLHTLTPEQMKDFLDFATRGILLAMSRGVYAVSDEWNRLLPDYQFTQVEDYVKKVWGGKSKSSDEVTT</sequence>
<keyword evidence="2" id="KW-0521">NADP</keyword>
<dbReference type="GO" id="GO:0016491">
    <property type="term" value="F:oxidoreductase activity"/>
    <property type="evidence" value="ECO:0007669"/>
    <property type="project" value="UniProtKB-KW"/>
</dbReference>
<accession>A0AAN9YV27</accession>
<proteinExistence type="inferred from homology"/>
<gene>
    <name evidence="5" type="ORF">SLS62_003084</name>
</gene>
<reference evidence="5 6" key="1">
    <citation type="submission" date="2024-02" db="EMBL/GenBank/DDBJ databases">
        <title>De novo assembly and annotation of 12 fungi associated with fruit tree decline syndrome in Ontario, Canada.</title>
        <authorList>
            <person name="Sulman M."/>
            <person name="Ellouze W."/>
            <person name="Ilyukhin E."/>
        </authorList>
    </citation>
    <scope>NUCLEOTIDE SEQUENCE [LARGE SCALE GENOMIC DNA]</scope>
    <source>
        <strain evidence="5 6">M11/M66-122</strain>
    </source>
</reference>
<dbReference type="SUPFAM" id="SSF51735">
    <property type="entry name" value="NAD(P)-binding Rossmann-fold domains"/>
    <property type="match status" value="1"/>
</dbReference>
<dbReference type="Gene3D" id="3.40.50.720">
    <property type="entry name" value="NAD(P)-binding Rossmann-like Domain"/>
    <property type="match status" value="1"/>
</dbReference>
<feature type="domain" description="NmrA-like" evidence="4">
    <location>
        <begin position="3"/>
        <end position="218"/>
    </location>
</feature>
<dbReference type="PANTHER" id="PTHR47706:SF4">
    <property type="entry name" value="NMRA-LIKE DOMAIN-CONTAINING PROTEIN"/>
    <property type="match status" value="1"/>
</dbReference>
<dbReference type="InterPro" id="IPR051609">
    <property type="entry name" value="NmrA/Isoflavone_reductase-like"/>
</dbReference>
<dbReference type="InterPro" id="IPR008030">
    <property type="entry name" value="NmrA-like"/>
</dbReference>
<protein>
    <recommendedName>
        <fullName evidence="4">NmrA-like domain-containing protein</fullName>
    </recommendedName>
</protein>
<evidence type="ECO:0000313" key="5">
    <source>
        <dbReference type="EMBL" id="KAK7755000.1"/>
    </source>
</evidence>
<comment type="similarity">
    <text evidence="1">Belongs to the NmrA-type oxidoreductase family. Isoflavone reductase subfamily.</text>
</comment>
<evidence type="ECO:0000313" key="6">
    <source>
        <dbReference type="Proteomes" id="UP001320420"/>
    </source>
</evidence>
<evidence type="ECO:0000259" key="4">
    <source>
        <dbReference type="Pfam" id="PF05368"/>
    </source>
</evidence>
<dbReference type="Proteomes" id="UP001320420">
    <property type="component" value="Unassembled WGS sequence"/>
</dbReference>
<comment type="caution">
    <text evidence="5">The sequence shown here is derived from an EMBL/GenBank/DDBJ whole genome shotgun (WGS) entry which is preliminary data.</text>
</comment>
<evidence type="ECO:0000256" key="3">
    <source>
        <dbReference type="ARBA" id="ARBA00023002"/>
    </source>
</evidence>